<dbReference type="Pfam" id="PF13426">
    <property type="entry name" value="PAS_9"/>
    <property type="match status" value="1"/>
</dbReference>
<proteinExistence type="predicted"/>
<dbReference type="KEGG" id="saqt:GJV85_07860"/>
<dbReference type="InterPro" id="IPR050595">
    <property type="entry name" value="Bact_response_regulator"/>
</dbReference>
<dbReference type="CDD" id="cd00156">
    <property type="entry name" value="REC"/>
    <property type="match status" value="1"/>
</dbReference>
<keyword evidence="9" id="KW-1185">Reference proteome</keyword>
<dbReference type="InterPro" id="IPR000014">
    <property type="entry name" value="PAS"/>
</dbReference>
<keyword evidence="5" id="KW-0902">Two-component regulatory system</keyword>
<feature type="modified residue" description="4-aspartylphosphate" evidence="6">
    <location>
        <position position="194"/>
    </location>
</feature>
<comment type="cofactor">
    <cofactor evidence="1">
        <name>Mg(2+)</name>
        <dbReference type="ChEBI" id="CHEBI:18420"/>
    </cofactor>
</comment>
<dbReference type="PANTHER" id="PTHR44591">
    <property type="entry name" value="STRESS RESPONSE REGULATOR PROTEIN 1"/>
    <property type="match status" value="1"/>
</dbReference>
<evidence type="ECO:0000256" key="5">
    <source>
        <dbReference type="ARBA" id="ARBA00023012"/>
    </source>
</evidence>
<dbReference type="Gene3D" id="3.40.50.2300">
    <property type="match status" value="2"/>
</dbReference>
<evidence type="ECO:0000256" key="6">
    <source>
        <dbReference type="PROSITE-ProRule" id="PRU00169"/>
    </source>
</evidence>
<dbReference type="InterPro" id="IPR035965">
    <property type="entry name" value="PAS-like_dom_sf"/>
</dbReference>
<gene>
    <name evidence="8" type="ORF">GJV85_07860</name>
</gene>
<dbReference type="InterPro" id="IPR001789">
    <property type="entry name" value="Sig_transdc_resp-reg_receiver"/>
</dbReference>
<feature type="modified residue" description="4-aspartylphosphate" evidence="6">
    <location>
        <position position="71"/>
    </location>
</feature>
<dbReference type="CDD" id="cd00130">
    <property type="entry name" value="PAS"/>
    <property type="match status" value="1"/>
</dbReference>
<accession>A0A975B0M5</accession>
<protein>
    <submittedName>
        <fullName evidence="8">Response regulator</fullName>
    </submittedName>
</protein>
<evidence type="ECO:0000313" key="8">
    <source>
        <dbReference type="EMBL" id="QSZ42027.1"/>
    </source>
</evidence>
<evidence type="ECO:0000256" key="2">
    <source>
        <dbReference type="ARBA" id="ARBA00022500"/>
    </source>
</evidence>
<dbReference type="Proteomes" id="UP000671852">
    <property type="component" value="Chromosome"/>
</dbReference>
<sequence length="385" mass="43958">MSSNTSVNCNNKYNSKSTKKSNVLLVEDSEFVNNAIKKELDGLGYDCMQALSLEEAMQLLKENVYEFIVLDLHLPDAYGEKLFLAVTTHSDAKVIILTSEQDVDIRNSLFKFGALDYVLKDKNFIKSIHKIDDMINSIEANKEFSILVIDDSSLVRKQIEMILKVRNYQLYLAQTAQDGLDMLENSEIDLVILDLELPDIPGLKVLQRIKNNPEHCALPVMILSGTNDPDLISSVLKGGASDFVHKPFNIEEFTLKINLWTQLSNKKNEVHCLEQLLTQYKSILNDRNMVMKIDKYGVIKEANKNFCDFFAYNKHELIGESCDVLHNDAETFSTFLNKLQSSRDKKKKINMNIKKKDGNTENINLNITLIHNNKGELFEYIIVYG</sequence>
<dbReference type="SUPFAM" id="SSF52172">
    <property type="entry name" value="CheY-like"/>
    <property type="match status" value="2"/>
</dbReference>
<dbReference type="EMBL" id="CP046072">
    <property type="protein sequence ID" value="QSZ42027.1"/>
    <property type="molecule type" value="Genomic_DNA"/>
</dbReference>
<evidence type="ECO:0000256" key="3">
    <source>
        <dbReference type="ARBA" id="ARBA00022553"/>
    </source>
</evidence>
<dbReference type="NCBIfam" id="TIGR00229">
    <property type="entry name" value="sensory_box"/>
    <property type="match status" value="1"/>
</dbReference>
<organism evidence="8 9">
    <name type="scientific">Sulfurimonas aquatica</name>
    <dbReference type="NCBI Taxonomy" id="2672570"/>
    <lineage>
        <taxon>Bacteria</taxon>
        <taxon>Pseudomonadati</taxon>
        <taxon>Campylobacterota</taxon>
        <taxon>Epsilonproteobacteria</taxon>
        <taxon>Campylobacterales</taxon>
        <taxon>Sulfurimonadaceae</taxon>
        <taxon>Sulfurimonas</taxon>
    </lineage>
</organism>
<feature type="domain" description="Response regulatory" evidence="7">
    <location>
        <begin position="22"/>
        <end position="135"/>
    </location>
</feature>
<dbReference type="RefSeq" id="WP_207560844.1">
    <property type="nucleotide sequence ID" value="NZ_CP046072.1"/>
</dbReference>
<keyword evidence="3 6" id="KW-0597">Phosphoprotein</keyword>
<dbReference type="AlphaFoldDB" id="A0A975B0M5"/>
<feature type="domain" description="Response regulatory" evidence="7">
    <location>
        <begin position="145"/>
        <end position="261"/>
    </location>
</feature>
<dbReference type="SMART" id="SM00448">
    <property type="entry name" value="REC"/>
    <property type="match status" value="2"/>
</dbReference>
<reference evidence="8" key="1">
    <citation type="submission" date="2019-11" db="EMBL/GenBank/DDBJ databases">
        <authorList>
            <person name="Kojima H."/>
        </authorList>
    </citation>
    <scope>NUCLEOTIDE SEQUENCE</scope>
    <source>
        <strain evidence="8">H1576</strain>
    </source>
</reference>
<evidence type="ECO:0000259" key="7">
    <source>
        <dbReference type="PROSITE" id="PS50110"/>
    </source>
</evidence>
<dbReference type="PROSITE" id="PS50110">
    <property type="entry name" value="RESPONSE_REGULATORY"/>
    <property type="match status" value="2"/>
</dbReference>
<dbReference type="InterPro" id="IPR011006">
    <property type="entry name" value="CheY-like_superfamily"/>
</dbReference>
<evidence type="ECO:0000256" key="1">
    <source>
        <dbReference type="ARBA" id="ARBA00001946"/>
    </source>
</evidence>
<evidence type="ECO:0000256" key="4">
    <source>
        <dbReference type="ARBA" id="ARBA00022779"/>
    </source>
</evidence>
<dbReference type="GO" id="GO:0097588">
    <property type="term" value="P:archaeal or bacterial-type flagellum-dependent cell motility"/>
    <property type="evidence" value="ECO:0007669"/>
    <property type="project" value="UniProtKB-KW"/>
</dbReference>
<dbReference type="Gene3D" id="3.30.450.20">
    <property type="entry name" value="PAS domain"/>
    <property type="match status" value="1"/>
</dbReference>
<dbReference type="GO" id="GO:0006935">
    <property type="term" value="P:chemotaxis"/>
    <property type="evidence" value="ECO:0007669"/>
    <property type="project" value="UniProtKB-KW"/>
</dbReference>
<dbReference type="SUPFAM" id="SSF55785">
    <property type="entry name" value="PYP-like sensor domain (PAS domain)"/>
    <property type="match status" value="1"/>
</dbReference>
<evidence type="ECO:0000313" key="9">
    <source>
        <dbReference type="Proteomes" id="UP000671852"/>
    </source>
</evidence>
<keyword evidence="4" id="KW-0283">Flagellar rotation</keyword>
<reference evidence="8" key="2">
    <citation type="submission" date="2021-04" db="EMBL/GenBank/DDBJ databases">
        <title>Isolation and characterization of a novel species of the genus Sulfurimonas.</title>
        <authorList>
            <person name="Fukui M."/>
        </authorList>
    </citation>
    <scope>NUCLEOTIDE SEQUENCE</scope>
    <source>
        <strain evidence="8">H1576</strain>
    </source>
</reference>
<keyword evidence="2" id="KW-0145">Chemotaxis</keyword>
<dbReference type="Pfam" id="PF00072">
    <property type="entry name" value="Response_reg"/>
    <property type="match status" value="2"/>
</dbReference>
<dbReference type="GO" id="GO:0000160">
    <property type="term" value="P:phosphorelay signal transduction system"/>
    <property type="evidence" value="ECO:0007669"/>
    <property type="project" value="UniProtKB-KW"/>
</dbReference>
<dbReference type="PANTHER" id="PTHR44591:SF14">
    <property type="entry name" value="PROTEIN PILG"/>
    <property type="match status" value="1"/>
</dbReference>
<name>A0A975B0M5_9BACT</name>